<keyword evidence="14" id="KW-0157">Chromophore</keyword>
<organism evidence="19 20">
    <name type="scientific">Microvirga mediterraneensis</name>
    <dbReference type="NCBI Taxonomy" id="2754695"/>
    <lineage>
        <taxon>Bacteria</taxon>
        <taxon>Pseudomonadati</taxon>
        <taxon>Pseudomonadota</taxon>
        <taxon>Alphaproteobacteria</taxon>
        <taxon>Hyphomicrobiales</taxon>
        <taxon>Methylobacteriaceae</taxon>
        <taxon>Microvirga</taxon>
    </lineage>
</organism>
<comment type="caution">
    <text evidence="19">The sequence shown here is derived from an EMBL/GenBank/DDBJ whole genome shotgun (WGS) entry which is preliminary data.</text>
</comment>
<evidence type="ECO:0000256" key="12">
    <source>
        <dbReference type="ARBA" id="ARBA00022777"/>
    </source>
</evidence>
<evidence type="ECO:0000256" key="5">
    <source>
        <dbReference type="ARBA" id="ARBA00022553"/>
    </source>
</evidence>
<feature type="domain" description="PAS" evidence="17">
    <location>
        <begin position="44"/>
        <end position="115"/>
    </location>
</feature>
<evidence type="ECO:0000256" key="1">
    <source>
        <dbReference type="ARBA" id="ARBA00000085"/>
    </source>
</evidence>
<keyword evidence="11" id="KW-0547">Nucleotide-binding</keyword>
<dbReference type="InterPro" id="IPR035965">
    <property type="entry name" value="PAS-like_dom_sf"/>
</dbReference>
<keyword evidence="20" id="KW-1185">Reference proteome</keyword>
<evidence type="ECO:0000256" key="15">
    <source>
        <dbReference type="ARBA" id="ARBA00023026"/>
    </source>
</evidence>
<dbReference type="Gene3D" id="3.30.450.20">
    <property type="entry name" value="PAS domain"/>
    <property type="match status" value="1"/>
</dbReference>
<dbReference type="GO" id="GO:0005524">
    <property type="term" value="F:ATP binding"/>
    <property type="evidence" value="ECO:0007669"/>
    <property type="project" value="UniProtKB-KW"/>
</dbReference>
<dbReference type="PANTHER" id="PTHR41523:SF7">
    <property type="entry name" value="HISTIDINE KINASE"/>
    <property type="match status" value="1"/>
</dbReference>
<evidence type="ECO:0000256" key="10">
    <source>
        <dbReference type="ARBA" id="ARBA00022737"/>
    </source>
</evidence>
<keyword evidence="6" id="KW-0716">Sensory transduction</keyword>
<sequence length="365" mass="41140">MATVLVSGVLWAQITARSAADEKSREAQRELEERHRAEEGLRESEERLRLALEAGKLGTWELDIASKRRLLSPRSAEIFGVPADELLEREAWQAVIHPDDRARLNTAFDAALQGKEPYRTEFRVRAKDDRERWVSSQAIVHRDRSGTPQRVVGIHQDITDRKRWEEHQVLLINELNHRVKNTLATVQSIASQTLRNASTMDEARFAMESRLFALSRAHDVLTRENWESANLRDIVREAMAPYRHERENRVNVQGPPVRLAPRMALATAMALQELATNAVKYGALSNPTGTLGIRWQVIGTDTPRLHLVWSEEGGPPVQAPRRRGFGTRLIERSLASDLNGQADISFTPEGVICTVDAPLVTSPDI</sequence>
<dbReference type="Pfam" id="PF08447">
    <property type="entry name" value="PAS_3"/>
    <property type="match status" value="1"/>
</dbReference>
<dbReference type="EMBL" id="JACDXJ010000001">
    <property type="protein sequence ID" value="MBA1155672.1"/>
    <property type="molecule type" value="Genomic_DNA"/>
</dbReference>
<evidence type="ECO:0000256" key="4">
    <source>
        <dbReference type="ARBA" id="ARBA00022543"/>
    </source>
</evidence>
<evidence type="ECO:0000256" key="16">
    <source>
        <dbReference type="ARBA" id="ARBA00023170"/>
    </source>
</evidence>
<dbReference type="PANTHER" id="PTHR41523">
    <property type="entry name" value="TWO-COMPONENT SYSTEM SENSOR PROTEIN"/>
    <property type="match status" value="1"/>
</dbReference>
<keyword evidence="12" id="KW-0418">Kinase</keyword>
<evidence type="ECO:0000259" key="17">
    <source>
        <dbReference type="PROSITE" id="PS50112"/>
    </source>
</evidence>
<evidence type="ECO:0000256" key="6">
    <source>
        <dbReference type="ARBA" id="ARBA00022606"/>
    </source>
</evidence>
<keyword evidence="8" id="KW-0288">FMN</keyword>
<dbReference type="SMART" id="SM00086">
    <property type="entry name" value="PAC"/>
    <property type="match status" value="1"/>
</dbReference>
<evidence type="ECO:0000313" key="19">
    <source>
        <dbReference type="EMBL" id="MBA1155672.1"/>
    </source>
</evidence>
<dbReference type="GO" id="GO:0004673">
    <property type="term" value="F:protein histidine kinase activity"/>
    <property type="evidence" value="ECO:0007669"/>
    <property type="project" value="UniProtKB-EC"/>
</dbReference>
<evidence type="ECO:0000259" key="18">
    <source>
        <dbReference type="PROSITE" id="PS50113"/>
    </source>
</evidence>
<dbReference type="PROSITE" id="PS50112">
    <property type="entry name" value="PAS"/>
    <property type="match status" value="1"/>
</dbReference>
<evidence type="ECO:0000256" key="11">
    <source>
        <dbReference type="ARBA" id="ARBA00022741"/>
    </source>
</evidence>
<evidence type="ECO:0000256" key="2">
    <source>
        <dbReference type="ARBA" id="ARBA00012438"/>
    </source>
</evidence>
<dbReference type="SUPFAM" id="SSF55785">
    <property type="entry name" value="PYP-like sensor domain (PAS domain)"/>
    <property type="match status" value="1"/>
</dbReference>
<dbReference type="AlphaFoldDB" id="A0A838BLK6"/>
<gene>
    <name evidence="19" type="ORF">H0S73_05930</name>
</gene>
<evidence type="ECO:0000256" key="8">
    <source>
        <dbReference type="ARBA" id="ARBA00022643"/>
    </source>
</evidence>
<dbReference type="InterPro" id="IPR011102">
    <property type="entry name" value="Sig_transdc_His_kinase_HWE"/>
</dbReference>
<dbReference type="Gene3D" id="3.30.565.10">
    <property type="entry name" value="Histidine kinase-like ATPase, C-terminal domain"/>
    <property type="match status" value="1"/>
</dbReference>
<keyword evidence="9" id="KW-0808">Transferase</keyword>
<evidence type="ECO:0000256" key="14">
    <source>
        <dbReference type="ARBA" id="ARBA00022991"/>
    </source>
</evidence>
<keyword evidence="15" id="KW-0843">Virulence</keyword>
<protein>
    <recommendedName>
        <fullName evidence="3">Blue-light-activated histidine kinase</fullName>
        <ecNumber evidence="2">2.7.13.3</ecNumber>
    </recommendedName>
</protein>
<keyword evidence="7" id="KW-0285">Flavoprotein</keyword>
<comment type="catalytic activity">
    <reaction evidence="1">
        <text>ATP + protein L-histidine = ADP + protein N-phospho-L-histidine.</text>
        <dbReference type="EC" id="2.7.13.3"/>
    </reaction>
</comment>
<dbReference type="SMART" id="SM00911">
    <property type="entry name" value="HWE_HK"/>
    <property type="match status" value="1"/>
</dbReference>
<dbReference type="InterPro" id="IPR000014">
    <property type="entry name" value="PAS"/>
</dbReference>
<dbReference type="Proteomes" id="UP000572984">
    <property type="component" value="Unassembled WGS sequence"/>
</dbReference>
<evidence type="ECO:0000256" key="9">
    <source>
        <dbReference type="ARBA" id="ARBA00022679"/>
    </source>
</evidence>
<evidence type="ECO:0000313" key="20">
    <source>
        <dbReference type="Proteomes" id="UP000572984"/>
    </source>
</evidence>
<proteinExistence type="predicted"/>
<keyword evidence="4" id="KW-0600">Photoreceptor protein</keyword>
<keyword evidence="10" id="KW-0677">Repeat</keyword>
<name>A0A838BLK6_9HYPH</name>
<dbReference type="SUPFAM" id="SSF55874">
    <property type="entry name" value="ATPase domain of HSP90 chaperone/DNA topoisomerase II/histidine kinase"/>
    <property type="match status" value="1"/>
</dbReference>
<accession>A0A838BLK6</accession>
<reference evidence="19 20" key="1">
    <citation type="submission" date="2020-07" db="EMBL/GenBank/DDBJ databases">
        <title>Draft genome and description of Microvirga mediterraneensis Marseille-Q2068 sp. nov.</title>
        <authorList>
            <person name="Boxberger M."/>
        </authorList>
    </citation>
    <scope>NUCLEOTIDE SEQUENCE [LARGE SCALE GENOMIC DNA]</scope>
    <source>
        <strain evidence="19 20">Marseille-Q2068</strain>
    </source>
</reference>
<keyword evidence="16" id="KW-0675">Receptor</keyword>
<keyword evidence="5" id="KW-0597">Phosphoprotein</keyword>
<dbReference type="PROSITE" id="PS50113">
    <property type="entry name" value="PAC"/>
    <property type="match status" value="1"/>
</dbReference>
<dbReference type="GO" id="GO:0009881">
    <property type="term" value="F:photoreceptor activity"/>
    <property type="evidence" value="ECO:0007669"/>
    <property type="project" value="UniProtKB-KW"/>
</dbReference>
<dbReference type="RefSeq" id="WP_181051292.1">
    <property type="nucleotide sequence ID" value="NZ_JACDXJ010000001.1"/>
</dbReference>
<dbReference type="InterPro" id="IPR036890">
    <property type="entry name" value="HATPase_C_sf"/>
</dbReference>
<evidence type="ECO:0000256" key="13">
    <source>
        <dbReference type="ARBA" id="ARBA00022840"/>
    </source>
</evidence>
<evidence type="ECO:0000256" key="7">
    <source>
        <dbReference type="ARBA" id="ARBA00022630"/>
    </source>
</evidence>
<dbReference type="NCBIfam" id="TIGR00229">
    <property type="entry name" value="sensory_box"/>
    <property type="match status" value="1"/>
</dbReference>
<dbReference type="Pfam" id="PF07536">
    <property type="entry name" value="HWE_HK"/>
    <property type="match status" value="1"/>
</dbReference>
<dbReference type="InterPro" id="IPR013655">
    <property type="entry name" value="PAS_fold_3"/>
</dbReference>
<evidence type="ECO:0000256" key="3">
    <source>
        <dbReference type="ARBA" id="ARBA00021740"/>
    </source>
</evidence>
<keyword evidence="13" id="KW-0067">ATP-binding</keyword>
<dbReference type="SMART" id="SM00091">
    <property type="entry name" value="PAS"/>
    <property type="match status" value="1"/>
</dbReference>
<dbReference type="InterPro" id="IPR000700">
    <property type="entry name" value="PAS-assoc_C"/>
</dbReference>
<feature type="domain" description="PAC" evidence="18">
    <location>
        <begin position="118"/>
        <end position="170"/>
    </location>
</feature>
<dbReference type="InterPro" id="IPR001610">
    <property type="entry name" value="PAC"/>
</dbReference>
<dbReference type="EC" id="2.7.13.3" evidence="2"/>
<dbReference type="CDD" id="cd00130">
    <property type="entry name" value="PAS"/>
    <property type="match status" value="1"/>
</dbReference>